<dbReference type="SUPFAM" id="SSF88723">
    <property type="entry name" value="PIN domain-like"/>
    <property type="match status" value="1"/>
</dbReference>
<comment type="caution">
    <text evidence="1">The sequence shown here is derived from an EMBL/GenBank/DDBJ whole genome shotgun (WGS) entry which is preliminary data.</text>
</comment>
<dbReference type="InterPro" id="IPR029060">
    <property type="entry name" value="PIN-like_dom_sf"/>
</dbReference>
<accession>N1UE04</accession>
<sequence>MNCFLDTNICIYFLKGKSENIEKNIRKLNLNRIKIPSVVKAEVHLKVTIKKE</sequence>
<organism evidence="1 2">
    <name type="scientific">Leptospira weilii str. Ecochallenge</name>
    <dbReference type="NCBI Taxonomy" id="1049986"/>
    <lineage>
        <taxon>Bacteria</taxon>
        <taxon>Pseudomonadati</taxon>
        <taxon>Spirochaetota</taxon>
        <taxon>Spirochaetia</taxon>
        <taxon>Leptospirales</taxon>
        <taxon>Leptospiraceae</taxon>
        <taxon>Leptospira</taxon>
    </lineage>
</organism>
<dbReference type="Gene3D" id="3.40.50.1010">
    <property type="entry name" value="5'-nuclease"/>
    <property type="match status" value="1"/>
</dbReference>
<gene>
    <name evidence="1" type="ORF">LEP1GSC043_3837</name>
</gene>
<dbReference type="Proteomes" id="UP000012249">
    <property type="component" value="Unassembled WGS sequence"/>
</dbReference>
<protein>
    <submittedName>
        <fullName evidence="1">Toxin-antitoxin system, toxin component, PIN domain protein</fullName>
    </submittedName>
</protein>
<dbReference type="EMBL" id="AHMI02000027">
    <property type="protein sequence ID" value="EMY16381.1"/>
    <property type="molecule type" value="Genomic_DNA"/>
</dbReference>
<name>N1UE04_9LEPT</name>
<reference evidence="1 2" key="1">
    <citation type="submission" date="2013-02" db="EMBL/GenBank/DDBJ databases">
        <authorList>
            <person name="Harkins D.M."/>
            <person name="Durkin A.S."/>
            <person name="Brinkac L.M."/>
            <person name="Haft D.H."/>
            <person name="Selengut J.D."/>
            <person name="Sanka R."/>
            <person name="DePew J."/>
            <person name="Purushe J."/>
            <person name="Haake D.A."/>
            <person name="Matsunaga J."/>
            <person name="Vinetz J.M."/>
            <person name="Sutton G.G."/>
            <person name="Nierman W.C."/>
            <person name="Fouts D.E."/>
        </authorList>
    </citation>
    <scope>NUCLEOTIDE SEQUENCE [LARGE SCALE GENOMIC DNA]</scope>
    <source>
        <strain evidence="1 2">Ecochallenge</strain>
    </source>
</reference>
<evidence type="ECO:0000313" key="1">
    <source>
        <dbReference type="EMBL" id="EMY16381.1"/>
    </source>
</evidence>
<proteinExistence type="predicted"/>
<dbReference type="AlphaFoldDB" id="N1UE04"/>
<evidence type="ECO:0000313" key="2">
    <source>
        <dbReference type="Proteomes" id="UP000012249"/>
    </source>
</evidence>